<evidence type="ECO:0008006" key="6">
    <source>
        <dbReference type="Google" id="ProtNLM"/>
    </source>
</evidence>
<keyword evidence="2" id="KW-0812">Transmembrane</keyword>
<name>A0A835ZBK7_9STRA</name>
<organism evidence="4 5">
    <name type="scientific">Tribonema minus</name>
    <dbReference type="NCBI Taxonomy" id="303371"/>
    <lineage>
        <taxon>Eukaryota</taxon>
        <taxon>Sar</taxon>
        <taxon>Stramenopiles</taxon>
        <taxon>Ochrophyta</taxon>
        <taxon>PX clade</taxon>
        <taxon>Xanthophyceae</taxon>
        <taxon>Tribonematales</taxon>
        <taxon>Tribonemataceae</taxon>
        <taxon>Tribonema</taxon>
    </lineage>
</organism>
<dbReference type="EMBL" id="JAFCMP010000031">
    <property type="protein sequence ID" value="KAG5190650.1"/>
    <property type="molecule type" value="Genomic_DNA"/>
</dbReference>
<keyword evidence="3" id="KW-0732">Signal</keyword>
<evidence type="ECO:0000313" key="4">
    <source>
        <dbReference type="EMBL" id="KAG5190650.1"/>
    </source>
</evidence>
<evidence type="ECO:0000256" key="2">
    <source>
        <dbReference type="SAM" id="Phobius"/>
    </source>
</evidence>
<feature type="transmembrane region" description="Helical" evidence="2">
    <location>
        <begin position="597"/>
        <end position="621"/>
    </location>
</feature>
<feature type="signal peptide" evidence="3">
    <location>
        <begin position="1"/>
        <end position="19"/>
    </location>
</feature>
<feature type="compositionally biased region" description="Pro residues" evidence="1">
    <location>
        <begin position="729"/>
        <end position="738"/>
    </location>
</feature>
<feature type="transmembrane region" description="Helical" evidence="2">
    <location>
        <begin position="557"/>
        <end position="576"/>
    </location>
</feature>
<keyword evidence="5" id="KW-1185">Reference proteome</keyword>
<proteinExistence type="predicted"/>
<keyword evidence="2" id="KW-1133">Transmembrane helix</keyword>
<evidence type="ECO:0000256" key="3">
    <source>
        <dbReference type="SAM" id="SignalP"/>
    </source>
</evidence>
<dbReference type="Proteomes" id="UP000664859">
    <property type="component" value="Unassembled WGS sequence"/>
</dbReference>
<gene>
    <name evidence="4" type="ORF">JKP88DRAFT_252141</name>
</gene>
<keyword evidence="2" id="KW-0472">Membrane</keyword>
<comment type="caution">
    <text evidence="4">The sequence shown here is derived from an EMBL/GenBank/DDBJ whole genome shotgun (WGS) entry which is preliminary data.</text>
</comment>
<feature type="region of interest" description="Disordered" evidence="1">
    <location>
        <begin position="703"/>
        <end position="738"/>
    </location>
</feature>
<accession>A0A835ZBK7</accession>
<protein>
    <recommendedName>
        <fullName evidence="6">TRP C-terminal domain-containing protein</fullName>
    </recommendedName>
</protein>
<reference evidence="4" key="1">
    <citation type="submission" date="2021-02" db="EMBL/GenBank/DDBJ databases">
        <title>First Annotated Genome of the Yellow-green Alga Tribonema minus.</title>
        <authorList>
            <person name="Mahan K.M."/>
        </authorList>
    </citation>
    <scope>NUCLEOTIDE SEQUENCE</scope>
    <source>
        <strain evidence="4">UTEX B ZZ1240</strain>
    </source>
</reference>
<evidence type="ECO:0000256" key="1">
    <source>
        <dbReference type="SAM" id="MobiDB-lite"/>
    </source>
</evidence>
<feature type="chain" id="PRO_5032389874" description="TRP C-terminal domain-containing protein" evidence="3">
    <location>
        <begin position="20"/>
        <end position="738"/>
    </location>
</feature>
<sequence>MRRLAAAVELASLMHVAAASNAQQVIIERLQMRWDESLADSQLACGDAMISGQQANMCNLVGSTFPPMRSAAGLLMAGRFRGFQPDGFAYSTEPNVPGIVADFTMDISRATSLADVNKEIAGTGQVTSGCTRPCLSYEKAVQQFEPSRVSTGFLSTSAAGIATPLTSALSPLARSTVTVQQVTWEMADDATVVDASPILMEFGALARSLTALGNSSWSGLRAGNYITADGACVTIVTFVHPWMDAQGWNQSADCISTRTYIFNSYLVQAYLQFPPVVLAKHPDSNSGEYTFKARDQSGQQIFSSWGGWSDPSMCQIGRRLTCGDSVVNKEQAFECTTVDQCWPDDIGDLTKADLGNVVLTLRRASIVALDITEMRLSGPDADHHGHYYMDGEESQVRPLAATSLLVLASLASSGAAEDLPWCGGGGAHPYGITAVPYVQAPDDSGAVLPANDCATWERLGWGKISEPLSPARTAAVTVAARPPALSGPAMLGTFMQASWGNMTRSDTITKAGTSIVSYGRATGPSLQAGVETVVQMAETLLAQRVAAELAVTDTTTALYGALVNVVFTIVALLATYTGRKDLLRVLSRAAFGRRVGVLAAHAVTALICASAVLLPPVLLLASEQAARAGNADGGVSQMTWVSAQASGFGDYSIVGLVSLRFVAVYDPVAYGLLWFNIALATAGTAVMLASMLRHASVTARPRPLEIEPPLPHGSTSRSWKLQHSEDGLPMPPQPPPQA</sequence>
<feature type="transmembrane region" description="Helical" evidence="2">
    <location>
        <begin position="668"/>
        <end position="692"/>
    </location>
</feature>
<evidence type="ECO:0000313" key="5">
    <source>
        <dbReference type="Proteomes" id="UP000664859"/>
    </source>
</evidence>
<dbReference type="AlphaFoldDB" id="A0A835ZBK7"/>